<keyword evidence="16" id="KW-1185">Reference proteome</keyword>
<evidence type="ECO:0000259" key="14">
    <source>
        <dbReference type="Pfam" id="PF01292"/>
    </source>
</evidence>
<dbReference type="InterPro" id="IPR016174">
    <property type="entry name" value="Di-haem_cyt_TM"/>
</dbReference>
<keyword evidence="3" id="KW-0813">Transport</keyword>
<evidence type="ECO:0000256" key="10">
    <source>
        <dbReference type="ARBA" id="ARBA00023004"/>
    </source>
</evidence>
<feature type="transmembrane region" description="Helical" evidence="13">
    <location>
        <begin position="142"/>
        <end position="163"/>
    </location>
</feature>
<feature type="domain" description="Cytochrome b561 bacterial/Ni-hydrogenase" evidence="14">
    <location>
        <begin position="5"/>
        <end position="174"/>
    </location>
</feature>
<dbReference type="OrthoDB" id="8536275at2"/>
<evidence type="ECO:0000256" key="4">
    <source>
        <dbReference type="ARBA" id="ARBA00022475"/>
    </source>
</evidence>
<evidence type="ECO:0000256" key="2">
    <source>
        <dbReference type="ARBA" id="ARBA00004651"/>
    </source>
</evidence>
<feature type="transmembrane region" description="Helical" evidence="13">
    <location>
        <begin position="46"/>
        <end position="64"/>
    </location>
</feature>
<evidence type="ECO:0000256" key="1">
    <source>
        <dbReference type="ARBA" id="ARBA00001970"/>
    </source>
</evidence>
<dbReference type="Proteomes" id="UP000186513">
    <property type="component" value="Unassembled WGS sequence"/>
</dbReference>
<protein>
    <submittedName>
        <fullName evidence="15">Cytochrome b561</fullName>
    </submittedName>
</protein>
<dbReference type="PANTHER" id="PTHR30529">
    <property type="entry name" value="CYTOCHROME B561"/>
    <property type="match status" value="1"/>
</dbReference>
<dbReference type="GO" id="GO:0046872">
    <property type="term" value="F:metal ion binding"/>
    <property type="evidence" value="ECO:0007669"/>
    <property type="project" value="UniProtKB-KW"/>
</dbReference>
<dbReference type="GO" id="GO:0009055">
    <property type="term" value="F:electron transfer activity"/>
    <property type="evidence" value="ECO:0007669"/>
    <property type="project" value="InterPro"/>
</dbReference>
<reference evidence="15 16" key="1">
    <citation type="submission" date="2016-11" db="EMBL/GenBank/DDBJ databases">
        <authorList>
            <person name="Jaros S."/>
            <person name="Januszkiewicz K."/>
            <person name="Wedrychowicz H."/>
        </authorList>
    </citation>
    <scope>NUCLEOTIDE SEQUENCE [LARGE SCALE GENOMIC DNA]</scope>
    <source>
        <strain evidence="15 16">DSM 18899</strain>
    </source>
</reference>
<keyword evidence="6 13" id="KW-0812">Transmembrane</keyword>
<dbReference type="STRING" id="1121279.SAMN02745887_01300"/>
<keyword evidence="7" id="KW-0479">Metal-binding</keyword>
<dbReference type="AlphaFoldDB" id="A0A1K2HCT1"/>
<evidence type="ECO:0000256" key="3">
    <source>
        <dbReference type="ARBA" id="ARBA00022448"/>
    </source>
</evidence>
<dbReference type="Pfam" id="PF01292">
    <property type="entry name" value="Ni_hydr_CYTB"/>
    <property type="match status" value="1"/>
</dbReference>
<keyword evidence="10" id="KW-0408">Iron</keyword>
<keyword evidence="8" id="KW-0249">Electron transport</keyword>
<feature type="transmembrane region" description="Helical" evidence="13">
    <location>
        <begin position="84"/>
        <end position="106"/>
    </location>
</feature>
<comment type="cofactor">
    <cofactor evidence="1">
        <name>heme b</name>
        <dbReference type="ChEBI" id="CHEBI:60344"/>
    </cofactor>
</comment>
<evidence type="ECO:0000256" key="7">
    <source>
        <dbReference type="ARBA" id="ARBA00022723"/>
    </source>
</evidence>
<dbReference type="GO" id="GO:0005886">
    <property type="term" value="C:plasma membrane"/>
    <property type="evidence" value="ECO:0007669"/>
    <property type="project" value="UniProtKB-SubCell"/>
</dbReference>
<accession>A0A1K2HCT1</accession>
<dbReference type="GO" id="GO:0020037">
    <property type="term" value="F:heme binding"/>
    <property type="evidence" value="ECO:0007669"/>
    <property type="project" value="TreeGrafter"/>
</dbReference>
<evidence type="ECO:0000256" key="8">
    <source>
        <dbReference type="ARBA" id="ARBA00022982"/>
    </source>
</evidence>
<keyword evidence="11 13" id="KW-0472">Membrane</keyword>
<comment type="subcellular location">
    <subcellularLocation>
        <location evidence="2">Cell membrane</location>
        <topology evidence="2">Multi-pass membrane protein</topology>
    </subcellularLocation>
</comment>
<dbReference type="EMBL" id="FPKR01000004">
    <property type="protein sequence ID" value="SFZ74551.1"/>
    <property type="molecule type" value="Genomic_DNA"/>
</dbReference>
<evidence type="ECO:0000256" key="5">
    <source>
        <dbReference type="ARBA" id="ARBA00022617"/>
    </source>
</evidence>
<dbReference type="Gene3D" id="1.20.950.20">
    <property type="entry name" value="Transmembrane di-heme cytochromes, Chain C"/>
    <property type="match status" value="1"/>
</dbReference>
<name>A0A1K2HCT1_9NEIS</name>
<dbReference type="InterPro" id="IPR011577">
    <property type="entry name" value="Cyt_b561_bac/Ni-Hgenase"/>
</dbReference>
<organism evidence="15 16">
    <name type="scientific">Chitinimonas taiwanensis DSM 18899</name>
    <dbReference type="NCBI Taxonomy" id="1121279"/>
    <lineage>
        <taxon>Bacteria</taxon>
        <taxon>Pseudomonadati</taxon>
        <taxon>Pseudomonadota</taxon>
        <taxon>Betaproteobacteria</taxon>
        <taxon>Neisseriales</taxon>
        <taxon>Chitinibacteraceae</taxon>
        <taxon>Chitinimonas</taxon>
    </lineage>
</organism>
<evidence type="ECO:0000256" key="12">
    <source>
        <dbReference type="ARBA" id="ARBA00037975"/>
    </source>
</evidence>
<keyword evidence="4" id="KW-1003">Cell membrane</keyword>
<dbReference type="InterPro" id="IPR052168">
    <property type="entry name" value="Cytochrome_b561_oxidase"/>
</dbReference>
<keyword evidence="5" id="KW-0349">Heme</keyword>
<evidence type="ECO:0000313" key="16">
    <source>
        <dbReference type="Proteomes" id="UP000186513"/>
    </source>
</evidence>
<keyword evidence="9 13" id="KW-1133">Transmembrane helix</keyword>
<evidence type="ECO:0000256" key="6">
    <source>
        <dbReference type="ARBA" id="ARBA00022692"/>
    </source>
</evidence>
<sequence>MSVKYTLPARALHWLTALAIIAAFALGITTDNMEGFSMQKLKLINYHKWIGIAVLLLVALRLLWRLSHRPPELPANMASWEKQVAHLTHIVLYVLMFAVPLGGWLYSSAKGYPVVWLGLVQLPDLMAKNEDVAGLIKFGHKIGAWTLIGLALAHAAAALKHHFIQRDDVLKRML</sequence>
<dbReference type="SUPFAM" id="SSF81342">
    <property type="entry name" value="Transmembrane di-heme cytochromes"/>
    <property type="match status" value="1"/>
</dbReference>
<evidence type="ECO:0000256" key="13">
    <source>
        <dbReference type="SAM" id="Phobius"/>
    </source>
</evidence>
<comment type="similarity">
    <text evidence="12">Belongs to the cytochrome b561 family.</text>
</comment>
<gene>
    <name evidence="15" type="ORF">SAMN02745887_01300</name>
</gene>
<evidence type="ECO:0000256" key="11">
    <source>
        <dbReference type="ARBA" id="ARBA00023136"/>
    </source>
</evidence>
<proteinExistence type="inferred from homology"/>
<dbReference type="PANTHER" id="PTHR30529:SF1">
    <property type="entry name" value="CYTOCHROME B561 HOMOLOG 2"/>
    <property type="match status" value="1"/>
</dbReference>
<dbReference type="RefSeq" id="WP_072427828.1">
    <property type="nucleotide sequence ID" value="NZ_FPKR01000004.1"/>
</dbReference>
<evidence type="ECO:0000313" key="15">
    <source>
        <dbReference type="EMBL" id="SFZ74551.1"/>
    </source>
</evidence>
<evidence type="ECO:0000256" key="9">
    <source>
        <dbReference type="ARBA" id="ARBA00022989"/>
    </source>
</evidence>
<dbReference type="GO" id="GO:0022904">
    <property type="term" value="P:respiratory electron transport chain"/>
    <property type="evidence" value="ECO:0007669"/>
    <property type="project" value="InterPro"/>
</dbReference>